<keyword evidence="7" id="KW-1185">Reference proteome</keyword>
<dbReference type="InterPro" id="IPR036291">
    <property type="entry name" value="NAD(P)-bd_dom_sf"/>
</dbReference>
<dbReference type="InterPro" id="IPR006139">
    <property type="entry name" value="D-isomer_2_OHA_DH_cat_dom"/>
</dbReference>
<dbReference type="SUPFAM" id="SSF52283">
    <property type="entry name" value="Formate/glycerate dehydrogenase catalytic domain-like"/>
    <property type="match status" value="1"/>
</dbReference>
<dbReference type="PROSITE" id="PS00671">
    <property type="entry name" value="D_2_HYDROXYACID_DH_3"/>
    <property type="match status" value="1"/>
</dbReference>
<comment type="caution">
    <text evidence="6">The sequence shown here is derived from an EMBL/GenBank/DDBJ whole genome shotgun (WGS) entry which is preliminary data.</text>
</comment>
<dbReference type="GO" id="GO:0005829">
    <property type="term" value="C:cytosol"/>
    <property type="evidence" value="ECO:0007669"/>
    <property type="project" value="TreeGrafter"/>
</dbReference>
<dbReference type="Gene3D" id="3.40.50.720">
    <property type="entry name" value="NAD(P)-binding Rossmann-like Domain"/>
    <property type="match status" value="2"/>
</dbReference>
<accession>K6GG14</accession>
<sequence>MNTSDTIAVASRSFSRNENLVASLKRKYSSVILNETDKTLAGDQLVEFLMPATKAIIGIEDLSEPILEKLPLLQVISKYGVGLNNIDLKLLKKRNIRLGFTPGVNKQSVAELALTLTLLGLKKIKDNNLDIINGNWSQEKGSELFGKTVGLLGFGNIGQKLAALLQPFNCRILFYDEKVFLDSEMVNLAKDLNYEAGSIVQTSLEQLLKESSILSIHLPLIASTQNIISKKELDYLKPDVCIINTARGGIINEKDLFKFLSQQPLSFAGFDVYKEEPAMNNPLFKLTNFFGTSHRSSLTNEGISSMGMAAINGLDDNIEIT</sequence>
<dbReference type="AlphaFoldDB" id="K6GG14"/>
<name>K6GG14_9GAMM</name>
<dbReference type="PATRIC" id="fig|1208365.4.peg.1177"/>
<evidence type="ECO:0000256" key="2">
    <source>
        <dbReference type="ARBA" id="ARBA00023027"/>
    </source>
</evidence>
<comment type="similarity">
    <text evidence="3">Belongs to the D-isomer specific 2-hydroxyacid dehydrogenase family.</text>
</comment>
<feature type="domain" description="D-isomer specific 2-hydroxyacid dehydrogenase NAD-binding" evidence="5">
    <location>
        <begin position="116"/>
        <end position="295"/>
    </location>
</feature>
<keyword evidence="2" id="KW-0520">NAD</keyword>
<evidence type="ECO:0000313" key="6">
    <source>
        <dbReference type="EMBL" id="EKO36006.1"/>
    </source>
</evidence>
<dbReference type="Pfam" id="PF02826">
    <property type="entry name" value="2-Hacid_dh_C"/>
    <property type="match status" value="1"/>
</dbReference>
<evidence type="ECO:0000256" key="3">
    <source>
        <dbReference type="RuleBase" id="RU003719"/>
    </source>
</evidence>
<dbReference type="SUPFAM" id="SSF51735">
    <property type="entry name" value="NAD(P)-binding Rossmann-fold domains"/>
    <property type="match status" value="1"/>
</dbReference>
<feature type="domain" description="D-isomer specific 2-hydroxyacid dehydrogenase catalytic" evidence="4">
    <location>
        <begin position="21"/>
        <end position="315"/>
    </location>
</feature>
<dbReference type="PANTHER" id="PTHR10996:SF264">
    <property type="entry name" value="HYPOTHETICAL D-ISOMER SPECIFIC 2-HYDROXYACID DEHYDROGENASE (EUROFUNG)"/>
    <property type="match status" value="1"/>
</dbReference>
<evidence type="ECO:0000256" key="1">
    <source>
        <dbReference type="ARBA" id="ARBA00023002"/>
    </source>
</evidence>
<evidence type="ECO:0000259" key="5">
    <source>
        <dbReference type="Pfam" id="PF02826"/>
    </source>
</evidence>
<dbReference type="InterPro" id="IPR029753">
    <property type="entry name" value="D-isomer_DH_CS"/>
</dbReference>
<dbReference type="GO" id="GO:0051287">
    <property type="term" value="F:NAD binding"/>
    <property type="evidence" value="ECO:0007669"/>
    <property type="project" value="InterPro"/>
</dbReference>
<gene>
    <name evidence="6" type="ORF">B273_0583</name>
</gene>
<protein>
    <submittedName>
        <fullName evidence="6">Glyoxylate reductase family protein</fullName>
    </submittedName>
</protein>
<proteinExistence type="inferred from homology"/>
<dbReference type="InterPro" id="IPR050223">
    <property type="entry name" value="D-isomer_2-hydroxyacid_DH"/>
</dbReference>
<dbReference type="PANTHER" id="PTHR10996">
    <property type="entry name" value="2-HYDROXYACID DEHYDROGENASE-RELATED"/>
    <property type="match status" value="1"/>
</dbReference>
<evidence type="ECO:0000313" key="7">
    <source>
        <dbReference type="Proteomes" id="UP000010310"/>
    </source>
</evidence>
<organism evidence="6 7">
    <name type="scientific">SAR86 cluster bacterium SAR86E</name>
    <dbReference type="NCBI Taxonomy" id="1208365"/>
    <lineage>
        <taxon>Bacteria</taxon>
        <taxon>Pseudomonadati</taxon>
        <taxon>Pseudomonadota</taxon>
        <taxon>Gammaproteobacteria</taxon>
        <taxon>SAR86 cluster</taxon>
    </lineage>
</organism>
<evidence type="ECO:0000259" key="4">
    <source>
        <dbReference type="Pfam" id="PF00389"/>
    </source>
</evidence>
<dbReference type="GO" id="GO:0016618">
    <property type="term" value="F:hydroxypyruvate reductase [NAD(P)H] activity"/>
    <property type="evidence" value="ECO:0007669"/>
    <property type="project" value="TreeGrafter"/>
</dbReference>
<dbReference type="InterPro" id="IPR006140">
    <property type="entry name" value="D-isomer_DH_NAD-bd"/>
</dbReference>
<dbReference type="EMBL" id="AMWX01000012">
    <property type="protein sequence ID" value="EKO36006.1"/>
    <property type="molecule type" value="Genomic_DNA"/>
</dbReference>
<dbReference type="Proteomes" id="UP000010310">
    <property type="component" value="Unassembled WGS sequence"/>
</dbReference>
<dbReference type="STRING" id="1208365.B273_0583"/>
<dbReference type="GO" id="GO:0030267">
    <property type="term" value="F:glyoxylate reductase (NADPH) activity"/>
    <property type="evidence" value="ECO:0007669"/>
    <property type="project" value="TreeGrafter"/>
</dbReference>
<reference evidence="6 7" key="1">
    <citation type="submission" date="2012-09" db="EMBL/GenBank/DDBJ databases">
        <authorList>
            <person name="Dupont C.L."/>
            <person name="Rusch D.B."/>
            <person name="Lombardo M.-J."/>
            <person name="Novotny M."/>
            <person name="Yee-Greenbaum J."/>
            <person name="Laskin R."/>
        </authorList>
    </citation>
    <scope>NUCLEOTIDE SEQUENCE [LARGE SCALE GENOMIC DNA]</scope>
    <source>
        <strain evidence="6">SAR86E</strain>
    </source>
</reference>
<keyword evidence="1 3" id="KW-0560">Oxidoreductase</keyword>
<dbReference type="Pfam" id="PF00389">
    <property type="entry name" value="2-Hacid_dh"/>
    <property type="match status" value="1"/>
</dbReference>